<organism evidence="1 2">
    <name type="scientific">Petralouisia muris</name>
    <dbReference type="NCBI Taxonomy" id="3032872"/>
    <lineage>
        <taxon>Bacteria</taxon>
        <taxon>Bacillati</taxon>
        <taxon>Bacillota</taxon>
        <taxon>Clostridia</taxon>
        <taxon>Lachnospirales</taxon>
        <taxon>Lachnospiraceae</taxon>
        <taxon>Petralouisia</taxon>
    </lineage>
</organism>
<accession>A0AC61RV82</accession>
<name>A0AC61RV82_9FIRM</name>
<proteinExistence type="predicted"/>
<evidence type="ECO:0000313" key="2">
    <source>
        <dbReference type="Proteomes" id="UP000304953"/>
    </source>
</evidence>
<dbReference type="EMBL" id="SRYA01000026">
    <property type="protein sequence ID" value="TGY95669.1"/>
    <property type="molecule type" value="Genomic_DNA"/>
</dbReference>
<comment type="caution">
    <text evidence="1">The sequence shown here is derived from an EMBL/GenBank/DDBJ whole genome shotgun (WGS) entry which is preliminary data.</text>
</comment>
<dbReference type="Proteomes" id="UP000304953">
    <property type="component" value="Unassembled WGS sequence"/>
</dbReference>
<keyword evidence="2" id="KW-1185">Reference proteome</keyword>
<gene>
    <name evidence="1" type="ORF">E5329_13960</name>
</gene>
<sequence>MLLSFFQLSLAIRNVWPQRMSLKAFLALYMLLLLAGMPVTLLSCIPYGLFGILVAACIYGLVTYRDTASQNVCMGMIGFVLTVVVDNLLANLRNMLISPHLSNQQYISFGVTLIRMLLFYFITLLCGRLLKKLLLSGKGILRLPQTWYLIDAALLLLITIYLFDNLIPGQNGSVGKMIYNNALHISGYLLVMLFLLLAMRRTWLEQLQTEAKQKALQDLQDYTHNLEVMYNGLRSFKHDYVNILLSLSGYIENRDMDELKNFFEDKIFPTKNLIDQGDYKLNQLSNIGVLEIKSLLSAKMIYAHESGIDVTIDIPDRVDSFLIDTVDLARILGIFLDNAIEAALETKQPQIGLNILQNKTGVSIIISNHFRDNGIALHKLKQKGFSTRIGHQGIGLSNAQKIINSYDNVLLETTMQSGCFTQHMELAARKE</sequence>
<protein>
    <submittedName>
        <fullName evidence="1">GHKL domain-containing protein</fullName>
    </submittedName>
</protein>
<reference evidence="1" key="1">
    <citation type="submission" date="2019-04" db="EMBL/GenBank/DDBJ databases">
        <title>Microbes associate with the intestines of laboratory mice.</title>
        <authorList>
            <person name="Navarre W."/>
            <person name="Wong E."/>
            <person name="Huang K."/>
            <person name="Tropini C."/>
            <person name="Ng K."/>
            <person name="Yu B."/>
        </authorList>
    </citation>
    <scope>NUCLEOTIDE SEQUENCE</scope>
    <source>
        <strain evidence="1">NM01_1-7b</strain>
    </source>
</reference>
<evidence type="ECO:0000313" key="1">
    <source>
        <dbReference type="EMBL" id="TGY95669.1"/>
    </source>
</evidence>